<accession>A0A7I7SF44</accession>
<comment type="caution">
    <text evidence="1">The sequence shown here is derived from an EMBL/GenBank/DDBJ whole genome shotgun (WGS) entry which is preliminary data.</text>
</comment>
<evidence type="ECO:0000313" key="2">
    <source>
        <dbReference type="Proteomes" id="UP000193577"/>
    </source>
</evidence>
<dbReference type="OrthoDB" id="4571921at2"/>
<dbReference type="Proteomes" id="UP000193577">
    <property type="component" value="Unassembled WGS sequence"/>
</dbReference>
<proteinExistence type="predicted"/>
<reference evidence="1 2" key="1">
    <citation type="submission" date="2017-04" db="EMBL/GenBank/DDBJ databases">
        <title>The new phylogeny of genus Mycobacterium.</title>
        <authorList>
            <person name="Tortoli E."/>
            <person name="Trovato A."/>
            <person name="Cirillo D.M."/>
        </authorList>
    </citation>
    <scope>NUCLEOTIDE SEQUENCE [LARGE SCALE GENOMIC DNA]</scope>
    <source>
        <strain evidence="1 2">KCTC 19819</strain>
    </source>
</reference>
<dbReference type="AlphaFoldDB" id="A0A7I7SF44"/>
<gene>
    <name evidence="1" type="ORF">B8W67_09035</name>
</gene>
<protein>
    <submittedName>
        <fullName evidence="1">Uncharacterized protein</fullName>
    </submittedName>
</protein>
<dbReference type="EMBL" id="NCXO01000016">
    <property type="protein sequence ID" value="OSC33821.1"/>
    <property type="molecule type" value="Genomic_DNA"/>
</dbReference>
<organism evidence="1 2">
    <name type="scientific">Mycolicibacillus koreensis</name>
    <dbReference type="NCBI Taxonomy" id="1069220"/>
    <lineage>
        <taxon>Bacteria</taxon>
        <taxon>Bacillati</taxon>
        <taxon>Actinomycetota</taxon>
        <taxon>Actinomycetes</taxon>
        <taxon>Mycobacteriales</taxon>
        <taxon>Mycobacteriaceae</taxon>
        <taxon>Mycolicibacillus</taxon>
    </lineage>
</organism>
<keyword evidence="2" id="KW-1185">Reference proteome</keyword>
<sequence>MTTPAETPNVQSTGVLVARVLAAVIGTLATMCWLMLLSLPILSLLHSSDRSYDPHGYGMVFGMLMSVPAAVVAAVIMPFALPQRWWVRGFAVTFAVAGVVEAALFAVLYVLNP</sequence>
<evidence type="ECO:0000313" key="1">
    <source>
        <dbReference type="EMBL" id="OSC33821.1"/>
    </source>
</evidence>
<dbReference type="RefSeq" id="WP_069391766.1">
    <property type="nucleotide sequence ID" value="NZ_AP022594.1"/>
</dbReference>
<name>A0A7I7SF44_9MYCO</name>